<evidence type="ECO:0000313" key="4">
    <source>
        <dbReference type="Proteomes" id="UP000249746"/>
    </source>
</evidence>
<evidence type="ECO:0000313" key="3">
    <source>
        <dbReference type="EMBL" id="PZT48783.1"/>
    </source>
</evidence>
<sequence>MFPAMVALFIDGQNIPYNLYEDILNLAKTKGEILQTFIFANVASSWSKEKIKLFGAILILMDENCDEFLHKQVLGFIREKPKELHSVIIASNDKDFTKTIKIVQEEDMEVLGIGYNNPSKELMQVSDGFCTLLSKERQRQKFLKEAENIEEVVKLKDEVFKNKEIITKLQKENSELKQQINKEIQKYASCKLKETTKELHFEYK</sequence>
<evidence type="ECO:0000259" key="2">
    <source>
        <dbReference type="Pfam" id="PF01936"/>
    </source>
</evidence>
<reference evidence="3 4" key="1">
    <citation type="submission" date="2017-03" db="EMBL/GenBank/DDBJ databases">
        <title>Genomic and clinical evidence uncovers the enterohepatic species Helicobacter valdiviensis as a potential human intestinal pathogen.</title>
        <authorList>
            <person name="Fresia P."/>
            <person name="Jara R."/>
            <person name="Sierra R."/>
            <person name="Ferres I."/>
            <person name="Greif G."/>
            <person name="Iraola G."/>
            <person name="Collado L."/>
        </authorList>
    </citation>
    <scope>NUCLEOTIDE SEQUENCE [LARGE SCALE GENOMIC DNA]</scope>
    <source>
        <strain evidence="3 4">WBE14</strain>
    </source>
</reference>
<dbReference type="EMBL" id="NBIU01000003">
    <property type="protein sequence ID" value="PZT48783.1"/>
    <property type="molecule type" value="Genomic_DNA"/>
</dbReference>
<dbReference type="GO" id="GO:0004540">
    <property type="term" value="F:RNA nuclease activity"/>
    <property type="evidence" value="ECO:0007669"/>
    <property type="project" value="InterPro"/>
</dbReference>
<organism evidence="3 4">
    <name type="scientific">Helicobacter valdiviensis</name>
    <dbReference type="NCBI Taxonomy" id="1458358"/>
    <lineage>
        <taxon>Bacteria</taxon>
        <taxon>Pseudomonadati</taxon>
        <taxon>Campylobacterota</taxon>
        <taxon>Epsilonproteobacteria</taxon>
        <taxon>Campylobacterales</taxon>
        <taxon>Helicobacteraceae</taxon>
        <taxon>Helicobacter</taxon>
    </lineage>
</organism>
<dbReference type="Pfam" id="PF01936">
    <property type="entry name" value="NYN"/>
    <property type="match status" value="1"/>
</dbReference>
<accession>A0A2W6PPY5</accession>
<dbReference type="AlphaFoldDB" id="A0A2W6PPY5"/>
<feature type="coiled-coil region" evidence="1">
    <location>
        <begin position="132"/>
        <end position="186"/>
    </location>
</feature>
<feature type="domain" description="NYN" evidence="2">
    <location>
        <begin position="6"/>
        <end position="132"/>
    </location>
</feature>
<evidence type="ECO:0000256" key="1">
    <source>
        <dbReference type="SAM" id="Coils"/>
    </source>
</evidence>
<gene>
    <name evidence="3" type="ORF">B6S12_01645</name>
</gene>
<comment type="caution">
    <text evidence="3">The sequence shown here is derived from an EMBL/GenBank/DDBJ whole genome shotgun (WGS) entry which is preliminary data.</text>
</comment>
<keyword evidence="4" id="KW-1185">Reference proteome</keyword>
<protein>
    <recommendedName>
        <fullName evidence="2">NYN domain-containing protein</fullName>
    </recommendedName>
</protein>
<dbReference type="RefSeq" id="WP_111229093.1">
    <property type="nucleotide sequence ID" value="NZ_NBIU01000003.1"/>
</dbReference>
<dbReference type="OrthoDB" id="9783963at2"/>
<proteinExistence type="predicted"/>
<dbReference type="InterPro" id="IPR021139">
    <property type="entry name" value="NYN"/>
</dbReference>
<dbReference type="Proteomes" id="UP000249746">
    <property type="component" value="Unassembled WGS sequence"/>
</dbReference>
<name>A0A2W6PPY5_9HELI</name>
<dbReference type="Gene3D" id="3.40.50.1010">
    <property type="entry name" value="5'-nuclease"/>
    <property type="match status" value="1"/>
</dbReference>
<keyword evidence="1" id="KW-0175">Coiled coil</keyword>